<protein>
    <submittedName>
        <fullName evidence="1">Uncharacterized protein</fullName>
    </submittedName>
</protein>
<gene>
    <name evidence="1" type="ORF">GP486_006263</name>
</gene>
<keyword evidence="2" id="KW-1185">Reference proteome</keyword>
<evidence type="ECO:0000313" key="2">
    <source>
        <dbReference type="Proteomes" id="UP000750711"/>
    </source>
</evidence>
<accession>A0A9P8IIU2</accession>
<name>A0A9P8IIU2_9PEZI</name>
<comment type="caution">
    <text evidence="1">The sequence shown here is derived from an EMBL/GenBank/DDBJ whole genome shotgun (WGS) entry which is preliminary data.</text>
</comment>
<proteinExistence type="predicted"/>
<organism evidence="1 2">
    <name type="scientific">Trichoglossum hirsutum</name>
    <dbReference type="NCBI Taxonomy" id="265104"/>
    <lineage>
        <taxon>Eukaryota</taxon>
        <taxon>Fungi</taxon>
        <taxon>Dikarya</taxon>
        <taxon>Ascomycota</taxon>
        <taxon>Pezizomycotina</taxon>
        <taxon>Geoglossomycetes</taxon>
        <taxon>Geoglossales</taxon>
        <taxon>Geoglossaceae</taxon>
        <taxon>Trichoglossum</taxon>
    </lineage>
</organism>
<evidence type="ECO:0000313" key="1">
    <source>
        <dbReference type="EMBL" id="KAH0555790.1"/>
    </source>
</evidence>
<dbReference type="AlphaFoldDB" id="A0A9P8IIU2"/>
<reference evidence="1" key="1">
    <citation type="submission" date="2021-03" db="EMBL/GenBank/DDBJ databases">
        <title>Comparative genomics and phylogenomic investigation of the class Geoglossomycetes provide insights into ecological specialization and systematics.</title>
        <authorList>
            <person name="Melie T."/>
            <person name="Pirro S."/>
            <person name="Miller A.N."/>
            <person name="Quandt A."/>
        </authorList>
    </citation>
    <scope>NUCLEOTIDE SEQUENCE</scope>
    <source>
        <strain evidence="1">CAQ_001_2017</strain>
    </source>
</reference>
<dbReference type="Proteomes" id="UP000750711">
    <property type="component" value="Unassembled WGS sequence"/>
</dbReference>
<dbReference type="EMBL" id="JAGHQM010001355">
    <property type="protein sequence ID" value="KAH0555790.1"/>
    <property type="molecule type" value="Genomic_DNA"/>
</dbReference>
<sequence length="231" mass="25796">MARPRPYMYYISFNESFSTTQNVSNIIHTIKLPPNDLGPNYYDGTMFTNDYELLLFGGLLTITDSNIPPDYNKVLSYEKYQHFAADRPNWVEDWNSLNLPANMTRYITQGAGLGVPSENLGFYFSGMRAAGWGDINWGVNYATSSKAANITANTLISVDMSTMRSEKWYNVTLPSNIPGRANAELVWVPVSTQGALLAIGGVINPEDTHYPTNQQLQQSVSGMWRFPLTPG</sequence>